<sequence>MRIVVEVFTILRTEKVIEEGTPPELLHNANPTINVPIPNEKEMRKSSAATSSSQDGSRKIGFTSPSSTNSPLPVNPLGLRWKGQPSISSSQLRIQSQQIMTSRAS</sequence>
<keyword evidence="3" id="KW-1185">Reference proteome</keyword>
<accession>A0AAE1M6M1</accession>
<evidence type="ECO:0000313" key="2">
    <source>
        <dbReference type="EMBL" id="KAK4253764.1"/>
    </source>
</evidence>
<gene>
    <name evidence="2" type="ORF">QN277_010399</name>
</gene>
<proteinExistence type="predicted"/>
<comment type="caution">
    <text evidence="2">The sequence shown here is derived from an EMBL/GenBank/DDBJ whole genome shotgun (WGS) entry which is preliminary data.</text>
</comment>
<evidence type="ECO:0000313" key="3">
    <source>
        <dbReference type="Proteomes" id="UP001293593"/>
    </source>
</evidence>
<feature type="compositionally biased region" description="Polar residues" evidence="1">
    <location>
        <begin position="63"/>
        <end position="72"/>
    </location>
</feature>
<dbReference type="Proteomes" id="UP001293593">
    <property type="component" value="Unassembled WGS sequence"/>
</dbReference>
<feature type="compositionally biased region" description="Low complexity" evidence="1">
    <location>
        <begin position="84"/>
        <end position="99"/>
    </location>
</feature>
<reference evidence="2" key="1">
    <citation type="submission" date="2023-10" db="EMBL/GenBank/DDBJ databases">
        <title>Chromosome-level genome of the transformable northern wattle, Acacia crassicarpa.</title>
        <authorList>
            <person name="Massaro I."/>
            <person name="Sinha N.R."/>
            <person name="Poethig S."/>
            <person name="Leichty A.R."/>
        </authorList>
    </citation>
    <scope>NUCLEOTIDE SEQUENCE</scope>
    <source>
        <strain evidence="2">Acra3RX</strain>
        <tissue evidence="2">Leaf</tissue>
    </source>
</reference>
<evidence type="ECO:0000256" key="1">
    <source>
        <dbReference type="SAM" id="MobiDB-lite"/>
    </source>
</evidence>
<name>A0AAE1M6M1_9FABA</name>
<dbReference type="AlphaFoldDB" id="A0AAE1M6M1"/>
<dbReference type="EMBL" id="JAWXYG010000015">
    <property type="protein sequence ID" value="KAK4253764.1"/>
    <property type="molecule type" value="Genomic_DNA"/>
</dbReference>
<feature type="region of interest" description="Disordered" evidence="1">
    <location>
        <begin position="22"/>
        <end position="105"/>
    </location>
</feature>
<protein>
    <submittedName>
        <fullName evidence="2">Uncharacterized protein</fullName>
    </submittedName>
</protein>
<organism evidence="2 3">
    <name type="scientific">Acacia crassicarpa</name>
    <name type="common">northern wattle</name>
    <dbReference type="NCBI Taxonomy" id="499986"/>
    <lineage>
        <taxon>Eukaryota</taxon>
        <taxon>Viridiplantae</taxon>
        <taxon>Streptophyta</taxon>
        <taxon>Embryophyta</taxon>
        <taxon>Tracheophyta</taxon>
        <taxon>Spermatophyta</taxon>
        <taxon>Magnoliopsida</taxon>
        <taxon>eudicotyledons</taxon>
        <taxon>Gunneridae</taxon>
        <taxon>Pentapetalae</taxon>
        <taxon>rosids</taxon>
        <taxon>fabids</taxon>
        <taxon>Fabales</taxon>
        <taxon>Fabaceae</taxon>
        <taxon>Caesalpinioideae</taxon>
        <taxon>mimosoid clade</taxon>
        <taxon>Acacieae</taxon>
        <taxon>Acacia</taxon>
    </lineage>
</organism>